<keyword evidence="1 3" id="KW-0732">Signal</keyword>
<keyword evidence="5" id="KW-1185">Reference proteome</keyword>
<dbReference type="InterPro" id="IPR011050">
    <property type="entry name" value="Pectin_lyase_fold/virulence"/>
</dbReference>
<dbReference type="NCBIfam" id="TIGR02601">
    <property type="entry name" value="autotrns_rpt"/>
    <property type="match status" value="1"/>
</dbReference>
<dbReference type="InterPro" id="IPR013425">
    <property type="entry name" value="Autotrns_rpt"/>
</dbReference>
<evidence type="ECO:0000256" key="2">
    <source>
        <dbReference type="SAM" id="Phobius"/>
    </source>
</evidence>
<keyword evidence="2" id="KW-0472">Membrane</keyword>
<dbReference type="Pfam" id="PF12951">
    <property type="entry name" value="PATR"/>
    <property type="match status" value="1"/>
</dbReference>
<evidence type="ECO:0000256" key="3">
    <source>
        <dbReference type="SAM" id="SignalP"/>
    </source>
</evidence>
<feature type="transmembrane region" description="Helical" evidence="2">
    <location>
        <begin position="473"/>
        <end position="490"/>
    </location>
</feature>
<keyword evidence="2" id="KW-0812">Transmembrane</keyword>
<feature type="chain" id="PRO_5007524414" evidence="3">
    <location>
        <begin position="42"/>
        <end position="499"/>
    </location>
</feature>
<keyword evidence="2" id="KW-1133">Transmembrane helix</keyword>
<proteinExistence type="predicted"/>
<feature type="signal peptide" evidence="3">
    <location>
        <begin position="1"/>
        <end position="41"/>
    </location>
</feature>
<dbReference type="STRING" id="690879.TSACC_2971"/>
<sequence>MIMKHIATLTLNSAATWTLRKGMTALLLAGVCGSALTTARAASYTFDANTSSAGVQDGAGTWNTTLSNFWNGTSDVKWPNQDTDVAVFGAGGGAGTMTITTGTVTTNGITFGPVAANSPYVISGGTITLAGANPTITVNTTNGGTINSTLVGTQGFIKAGTGGLTIGATADLSSLSGTIRVDAGSIFLAANGAAAAWQLNSSSATLGLSSYSTVSIGELSGVANSSLRTSGGAPVGSYTPTASIGALNTNSTFAGKIYGTIAITKVGTGTLTLSGSGNTYTGATIVSQGTLLLSGAGVISSSSPSVDVQSGATLDVSGVTGGVYTFAAAQLLKGAGTIKGNSIVSGSLQPGSSPGILSFTNNLTLANTTQTTIDLASGTRGTNFDGINVGGALVYDGTLTFSIGAALLNGTYNIFDFASKSGAFDLLAFSGGVYAGTFVYDGTALWTATDTNGSGQSFTFDQASGDLTVVPEPNTWTLALFGAIAGLILIRRRRDAAKD</sequence>
<evidence type="ECO:0000256" key="1">
    <source>
        <dbReference type="ARBA" id="ARBA00022729"/>
    </source>
</evidence>
<name>A0A146G583_TERSA</name>
<dbReference type="EMBL" id="BDCO01000002">
    <property type="protein sequence ID" value="GAT32572.1"/>
    <property type="molecule type" value="Genomic_DNA"/>
</dbReference>
<dbReference type="InParanoid" id="A0A146G583"/>
<dbReference type="FunCoup" id="A0A146G583">
    <property type="interactions" value="40"/>
</dbReference>
<evidence type="ECO:0000313" key="5">
    <source>
        <dbReference type="Proteomes" id="UP000076023"/>
    </source>
</evidence>
<dbReference type="SUPFAM" id="SSF51126">
    <property type="entry name" value="Pectin lyase-like"/>
    <property type="match status" value="1"/>
</dbReference>
<gene>
    <name evidence="4" type="ORF">TSACC_2971</name>
</gene>
<comment type="caution">
    <text evidence="4">The sequence shown here is derived from an EMBL/GenBank/DDBJ whole genome shotgun (WGS) entry which is preliminary data.</text>
</comment>
<dbReference type="Proteomes" id="UP000076023">
    <property type="component" value="Unassembled WGS sequence"/>
</dbReference>
<dbReference type="OrthoDB" id="173915at2"/>
<accession>A0A146G583</accession>
<reference evidence="5" key="1">
    <citation type="journal article" date="2017" name="Genome Announc.">
        <title>Draft Genome Sequence of Terrimicrobium sacchariphilum NM-5T, a Facultative Anaerobic Soil Bacterium of the Class Spartobacteria.</title>
        <authorList>
            <person name="Qiu Y.L."/>
            <person name="Tourlousse D.M."/>
            <person name="Matsuura N."/>
            <person name="Ohashi A."/>
            <person name="Sekiguchi Y."/>
        </authorList>
    </citation>
    <scope>NUCLEOTIDE SEQUENCE [LARGE SCALE GENOMIC DNA]</scope>
    <source>
        <strain evidence="5">NM-5</strain>
    </source>
</reference>
<organism evidence="4 5">
    <name type="scientific">Terrimicrobium sacchariphilum</name>
    <dbReference type="NCBI Taxonomy" id="690879"/>
    <lineage>
        <taxon>Bacteria</taxon>
        <taxon>Pseudomonadati</taxon>
        <taxon>Verrucomicrobiota</taxon>
        <taxon>Terrimicrobiia</taxon>
        <taxon>Terrimicrobiales</taxon>
        <taxon>Terrimicrobiaceae</taxon>
        <taxon>Terrimicrobium</taxon>
    </lineage>
</organism>
<protein>
    <submittedName>
        <fullName evidence="4">Autotransporter-associated beta strand repeat-containing protein</fullName>
    </submittedName>
</protein>
<evidence type="ECO:0000313" key="4">
    <source>
        <dbReference type="EMBL" id="GAT32572.1"/>
    </source>
</evidence>
<dbReference type="AlphaFoldDB" id="A0A146G583"/>